<dbReference type="AlphaFoldDB" id="A0A5S3Z2E9"/>
<reference evidence="2 3" key="1">
    <citation type="submission" date="2017-12" db="EMBL/GenBank/DDBJ databases">
        <authorList>
            <person name="Paulsen S."/>
            <person name="Gram L.K."/>
        </authorList>
    </citation>
    <scope>NUCLEOTIDE SEQUENCE [LARGE SCALE GENOMIC DNA]</scope>
    <source>
        <strain evidence="2 3">S2897</strain>
    </source>
</reference>
<dbReference type="Proteomes" id="UP000305874">
    <property type="component" value="Unassembled WGS sequence"/>
</dbReference>
<dbReference type="InterPro" id="IPR037523">
    <property type="entry name" value="VOC_core"/>
</dbReference>
<dbReference type="PROSITE" id="PS51819">
    <property type="entry name" value="VOC"/>
    <property type="match status" value="1"/>
</dbReference>
<evidence type="ECO:0000259" key="1">
    <source>
        <dbReference type="PROSITE" id="PS51819"/>
    </source>
</evidence>
<dbReference type="EMBL" id="PNCG01000019">
    <property type="protein sequence ID" value="TMP85726.1"/>
    <property type="molecule type" value="Genomic_DNA"/>
</dbReference>
<dbReference type="CDD" id="cd06587">
    <property type="entry name" value="VOC"/>
    <property type="match status" value="1"/>
</dbReference>
<dbReference type="GeneID" id="58227896"/>
<comment type="caution">
    <text evidence="2">The sequence shown here is derived from an EMBL/GenBank/DDBJ whole genome shotgun (WGS) entry which is preliminary data.</text>
</comment>
<proteinExistence type="predicted"/>
<dbReference type="Pfam" id="PF00903">
    <property type="entry name" value="Glyoxalase"/>
    <property type="match status" value="1"/>
</dbReference>
<dbReference type="InterPro" id="IPR029068">
    <property type="entry name" value="Glyas_Bleomycin-R_OHBP_Dase"/>
</dbReference>
<evidence type="ECO:0000313" key="2">
    <source>
        <dbReference type="EMBL" id="TMP85726.1"/>
    </source>
</evidence>
<sequence length="132" mass="15219">MSNPPLLRGVHHCHIQVHDIEVALAFYRQVMGFDIVPELAFWFEQQHDGPLMLQDQAKSICLALFVGDKKSNGIAFRCDALAFVHWQQHLHDCDIKVTRADHQVSWSLYFRDPSGNVHEITCYEYEAVAELL</sequence>
<reference evidence="3" key="2">
    <citation type="submission" date="2019-06" db="EMBL/GenBank/DDBJ databases">
        <title>Co-occurence of chitin degradation, pigmentation and bioactivity in marine Pseudoalteromonas.</title>
        <authorList>
            <person name="Sonnenschein E.C."/>
            <person name="Bech P.K."/>
        </authorList>
    </citation>
    <scope>NUCLEOTIDE SEQUENCE [LARGE SCALE GENOMIC DNA]</scope>
    <source>
        <strain evidence="3">S2897</strain>
    </source>
</reference>
<dbReference type="InterPro" id="IPR004360">
    <property type="entry name" value="Glyas_Fos-R_dOase_dom"/>
</dbReference>
<gene>
    <name evidence="2" type="ORF">CWC05_16865</name>
</gene>
<evidence type="ECO:0000313" key="3">
    <source>
        <dbReference type="Proteomes" id="UP000305874"/>
    </source>
</evidence>
<dbReference type="OrthoDB" id="9795618at2"/>
<protein>
    <submittedName>
        <fullName evidence="2">VOC family protein</fullName>
    </submittedName>
</protein>
<feature type="domain" description="VOC" evidence="1">
    <location>
        <begin position="9"/>
        <end position="123"/>
    </location>
</feature>
<name>A0A5S3Z2E9_9GAMM</name>
<dbReference type="SUPFAM" id="SSF54593">
    <property type="entry name" value="Glyoxalase/Bleomycin resistance protein/Dihydroxybiphenyl dioxygenase"/>
    <property type="match status" value="1"/>
</dbReference>
<accession>A0A5S3Z2E9</accession>
<organism evidence="2 3">
    <name type="scientific">Pseudoalteromonas ruthenica</name>
    <dbReference type="NCBI Taxonomy" id="151081"/>
    <lineage>
        <taxon>Bacteria</taxon>
        <taxon>Pseudomonadati</taxon>
        <taxon>Pseudomonadota</taxon>
        <taxon>Gammaproteobacteria</taxon>
        <taxon>Alteromonadales</taxon>
        <taxon>Pseudoalteromonadaceae</taxon>
        <taxon>Pseudoalteromonas</taxon>
    </lineage>
</organism>
<dbReference type="RefSeq" id="WP_022944038.1">
    <property type="nucleotide sequence ID" value="NZ_CP023396.1"/>
</dbReference>
<dbReference type="Gene3D" id="3.10.180.10">
    <property type="entry name" value="2,3-Dihydroxybiphenyl 1,2-Dioxygenase, domain 1"/>
    <property type="match status" value="1"/>
</dbReference>